<name>A0A2P2IWQ8_RHIMU</name>
<proteinExistence type="predicted"/>
<dbReference type="EMBL" id="GGEC01005167">
    <property type="protein sequence ID" value="MBW85650.1"/>
    <property type="molecule type" value="Transcribed_RNA"/>
</dbReference>
<reference evidence="1" key="1">
    <citation type="submission" date="2018-02" db="EMBL/GenBank/DDBJ databases">
        <title>Rhizophora mucronata_Transcriptome.</title>
        <authorList>
            <person name="Meera S.P."/>
            <person name="Sreeshan A."/>
            <person name="Augustine A."/>
        </authorList>
    </citation>
    <scope>NUCLEOTIDE SEQUENCE</scope>
    <source>
        <tissue evidence="1">Leaf</tissue>
    </source>
</reference>
<sequence>MPGEKQALLEKNYHTTVPNILFTGSNPKGQYEISF</sequence>
<evidence type="ECO:0000313" key="1">
    <source>
        <dbReference type="EMBL" id="MBW85650.1"/>
    </source>
</evidence>
<accession>A0A2P2IWQ8</accession>
<dbReference type="AlphaFoldDB" id="A0A2P2IWQ8"/>
<protein>
    <submittedName>
        <fullName evidence="1">Uncharacterized protein</fullName>
    </submittedName>
</protein>
<organism evidence="1">
    <name type="scientific">Rhizophora mucronata</name>
    <name type="common">Asiatic mangrove</name>
    <dbReference type="NCBI Taxonomy" id="61149"/>
    <lineage>
        <taxon>Eukaryota</taxon>
        <taxon>Viridiplantae</taxon>
        <taxon>Streptophyta</taxon>
        <taxon>Embryophyta</taxon>
        <taxon>Tracheophyta</taxon>
        <taxon>Spermatophyta</taxon>
        <taxon>Magnoliopsida</taxon>
        <taxon>eudicotyledons</taxon>
        <taxon>Gunneridae</taxon>
        <taxon>Pentapetalae</taxon>
        <taxon>rosids</taxon>
        <taxon>fabids</taxon>
        <taxon>Malpighiales</taxon>
        <taxon>Rhizophoraceae</taxon>
        <taxon>Rhizophora</taxon>
    </lineage>
</organism>